<keyword evidence="2" id="KW-1185">Reference proteome</keyword>
<dbReference type="SUPFAM" id="SSF48371">
    <property type="entry name" value="ARM repeat"/>
    <property type="match status" value="1"/>
</dbReference>
<sequence length="134" mass="14935">MEDMQIRRELTEDLLSRLVHPEEDVREAAVEALAISTEDEDWRANELIRQNGIEVIADLLDDPNPHIRGAALDIIIAVAATGEGEALIGDGVIAKLDPMLDTDDPVIRKKVVKALWLLVPEVEDTVMMKPQDNY</sequence>
<gene>
    <name evidence="1" type="ORF">L0665_02710</name>
</gene>
<dbReference type="EMBL" id="JAKELO010000002">
    <property type="protein sequence ID" value="MDE4907528.1"/>
    <property type="molecule type" value="Genomic_DNA"/>
</dbReference>
<proteinExistence type="predicted"/>
<protein>
    <submittedName>
        <fullName evidence="1">HEAT repeat domain-containing protein</fullName>
    </submittedName>
</protein>
<comment type="caution">
    <text evidence="1">The sequence shown here is derived from an EMBL/GenBank/DDBJ whole genome shotgun (WGS) entry which is preliminary data.</text>
</comment>
<evidence type="ECO:0000313" key="2">
    <source>
        <dbReference type="Proteomes" id="UP001143747"/>
    </source>
</evidence>
<dbReference type="Proteomes" id="UP001143747">
    <property type="component" value="Unassembled WGS sequence"/>
</dbReference>
<dbReference type="RefSeq" id="WP_274924178.1">
    <property type="nucleotide sequence ID" value="NZ_JAKELO010000002.1"/>
</dbReference>
<reference evidence="1" key="1">
    <citation type="submission" date="2022-01" db="EMBL/GenBank/DDBJ databases">
        <title>Draft genome of Methanogenium marinum DSM 15558.</title>
        <authorList>
            <person name="Chen S.-C."/>
            <person name="You Y.-T."/>
        </authorList>
    </citation>
    <scope>NUCLEOTIDE SEQUENCE</scope>
    <source>
        <strain evidence="1">DSM 15558</strain>
    </source>
</reference>
<dbReference type="Gene3D" id="1.25.10.10">
    <property type="entry name" value="Leucine-rich Repeat Variant"/>
    <property type="match status" value="1"/>
</dbReference>
<name>A0A9Q4PXU4_9EURY</name>
<accession>A0A9Q4PXU4</accession>
<dbReference type="Pfam" id="PF13646">
    <property type="entry name" value="HEAT_2"/>
    <property type="match status" value="1"/>
</dbReference>
<organism evidence="1 2">
    <name type="scientific">Methanogenium marinum</name>
    <dbReference type="NCBI Taxonomy" id="348610"/>
    <lineage>
        <taxon>Archaea</taxon>
        <taxon>Methanobacteriati</taxon>
        <taxon>Methanobacteriota</taxon>
        <taxon>Stenosarchaea group</taxon>
        <taxon>Methanomicrobia</taxon>
        <taxon>Methanomicrobiales</taxon>
        <taxon>Methanomicrobiaceae</taxon>
        <taxon>Methanogenium</taxon>
    </lineage>
</organism>
<dbReference type="InterPro" id="IPR016024">
    <property type="entry name" value="ARM-type_fold"/>
</dbReference>
<evidence type="ECO:0000313" key="1">
    <source>
        <dbReference type="EMBL" id="MDE4907528.1"/>
    </source>
</evidence>
<dbReference type="AlphaFoldDB" id="A0A9Q4PXU4"/>
<dbReference type="InterPro" id="IPR011989">
    <property type="entry name" value="ARM-like"/>
</dbReference>